<sequence>MNTDITADDVRKLRMAFLAAGPCLDLLTRAAKDGELPDQQRWVKAGERLARDPGLLEVRLIAKATRRTPAGVVRYFRPLNLALLASLAYATLPGLFPDPAVQLDRVAPFDISRWILNPPRPSCN</sequence>
<organism evidence="1 2">
    <name type="scientific">Limnoglobus roseus</name>
    <dbReference type="NCBI Taxonomy" id="2598579"/>
    <lineage>
        <taxon>Bacteria</taxon>
        <taxon>Pseudomonadati</taxon>
        <taxon>Planctomycetota</taxon>
        <taxon>Planctomycetia</taxon>
        <taxon>Gemmatales</taxon>
        <taxon>Gemmataceae</taxon>
        <taxon>Limnoglobus</taxon>
    </lineage>
</organism>
<gene>
    <name evidence="1" type="ORF">PX52LOC_02559</name>
</gene>
<name>A0A5C1AC60_9BACT</name>
<dbReference type="RefSeq" id="WP_149110422.1">
    <property type="nucleotide sequence ID" value="NZ_CP042425.1"/>
</dbReference>
<accession>A0A5C1AC60</accession>
<keyword evidence="2" id="KW-1185">Reference proteome</keyword>
<dbReference type="EMBL" id="CP042425">
    <property type="protein sequence ID" value="QEL15626.1"/>
    <property type="molecule type" value="Genomic_DNA"/>
</dbReference>
<reference evidence="2" key="1">
    <citation type="submission" date="2019-08" db="EMBL/GenBank/DDBJ databases">
        <title>Limnoglobus roseus gen. nov., sp. nov., a novel freshwater planctomycete with a giant genome from the family Gemmataceae.</title>
        <authorList>
            <person name="Kulichevskaya I.S."/>
            <person name="Naumoff D.G."/>
            <person name="Miroshnikov K."/>
            <person name="Ivanova A."/>
            <person name="Philippov D.A."/>
            <person name="Hakobyan A."/>
            <person name="Rijpstra I.C."/>
            <person name="Sinninghe Damste J.S."/>
            <person name="Liesack W."/>
            <person name="Dedysh S.N."/>
        </authorList>
    </citation>
    <scope>NUCLEOTIDE SEQUENCE [LARGE SCALE GENOMIC DNA]</scope>
    <source>
        <strain evidence="2">PX52</strain>
    </source>
</reference>
<dbReference type="Proteomes" id="UP000324974">
    <property type="component" value="Chromosome"/>
</dbReference>
<dbReference type="KEGG" id="lrs:PX52LOC_02559"/>
<evidence type="ECO:0000313" key="2">
    <source>
        <dbReference type="Proteomes" id="UP000324974"/>
    </source>
</evidence>
<evidence type="ECO:0000313" key="1">
    <source>
        <dbReference type="EMBL" id="QEL15626.1"/>
    </source>
</evidence>
<dbReference type="AlphaFoldDB" id="A0A5C1AC60"/>
<protein>
    <submittedName>
        <fullName evidence="1">Uncharacterized protein</fullName>
    </submittedName>
</protein>
<proteinExistence type="predicted"/>